<evidence type="ECO:0000256" key="1">
    <source>
        <dbReference type="ARBA" id="ARBA00004123"/>
    </source>
</evidence>
<dbReference type="InterPro" id="IPR045281">
    <property type="entry name" value="CONSTANS-like"/>
</dbReference>
<protein>
    <recommendedName>
        <fullName evidence="4">CCT domain-containing protein</fullName>
    </recommendedName>
</protein>
<evidence type="ECO:0000313" key="5">
    <source>
        <dbReference type="EMBL" id="OQR86259.1"/>
    </source>
</evidence>
<sequence length="422" mass="47875">MNLAHNRGPDPSAIPGKLLYSSGALHTDAMRTASPPTAHSLRDLIHPHYEPYAKQPSRDSSAEAQDLLRSQELFLSVVLDWQRHDTQQPHQHVTRIQHYAEQPGYSSSFESSEGSDHEGGQALLSFTKTSTAPPTDDPSPTNMPRVHHFPPHHPSPLPALSLNNLLPVPSKKIGVYTPRSRRVLIEKYMEKRTKRLSRKKVRYRVRKTLANARPRVKGRFVKTEQPLTAAAVEEMEKRQSQPVKDVGDFDYTRAFFGLEKQTRTDVHDTLSNITSLKRRRQAEIHWDEWSAQLEPSMLALLPRQFTESPLPDLQTELIHLLADAEDDGSQESYERALHGCALYVALCLSLYASLRHPSLWEMHDEASPVLHHYLADIKQLYLRRKTKKGQTYEAFEGTVPGIAAVLCLGYDEGKRYLKPLGV</sequence>
<dbReference type="EMBL" id="JNBR01001522">
    <property type="protein sequence ID" value="OQR86259.1"/>
    <property type="molecule type" value="Genomic_DNA"/>
</dbReference>
<dbReference type="AlphaFoldDB" id="A0A1V9YKK7"/>
<dbReference type="GO" id="GO:0005634">
    <property type="term" value="C:nucleus"/>
    <property type="evidence" value="ECO:0007669"/>
    <property type="project" value="UniProtKB-SubCell"/>
</dbReference>
<feature type="compositionally biased region" description="Low complexity" evidence="3">
    <location>
        <begin position="129"/>
        <end position="140"/>
    </location>
</feature>
<comment type="caution">
    <text evidence="5">The sequence shown here is derived from an EMBL/GenBank/DDBJ whole genome shotgun (WGS) entry which is preliminary data.</text>
</comment>
<dbReference type="Pfam" id="PF06203">
    <property type="entry name" value="CCT"/>
    <property type="match status" value="1"/>
</dbReference>
<evidence type="ECO:0000256" key="3">
    <source>
        <dbReference type="SAM" id="MobiDB-lite"/>
    </source>
</evidence>
<feature type="domain" description="CCT" evidence="4">
    <location>
        <begin position="181"/>
        <end position="223"/>
    </location>
</feature>
<dbReference type="PROSITE" id="PS51017">
    <property type="entry name" value="CCT"/>
    <property type="match status" value="1"/>
</dbReference>
<dbReference type="PANTHER" id="PTHR31319">
    <property type="entry name" value="ZINC FINGER PROTEIN CONSTANS-LIKE 4"/>
    <property type="match status" value="1"/>
</dbReference>
<evidence type="ECO:0000313" key="6">
    <source>
        <dbReference type="Proteomes" id="UP000243579"/>
    </source>
</evidence>
<keyword evidence="2" id="KW-0539">Nucleus</keyword>
<keyword evidence="6" id="KW-1185">Reference proteome</keyword>
<reference evidence="5 6" key="1">
    <citation type="journal article" date="2014" name="Genome Biol. Evol.">
        <title>The secreted proteins of Achlya hypogyna and Thraustotheca clavata identify the ancestral oomycete secretome and reveal gene acquisitions by horizontal gene transfer.</title>
        <authorList>
            <person name="Misner I."/>
            <person name="Blouin N."/>
            <person name="Leonard G."/>
            <person name="Richards T.A."/>
            <person name="Lane C.E."/>
        </authorList>
    </citation>
    <scope>NUCLEOTIDE SEQUENCE [LARGE SCALE GENOMIC DNA]</scope>
    <source>
        <strain evidence="5 6">ATCC 48635</strain>
    </source>
</reference>
<dbReference type="STRING" id="1202772.A0A1V9YKK7"/>
<dbReference type="PANTHER" id="PTHR31319:SF77">
    <property type="entry name" value="ZINC FINGER PROTEIN CONSTANS-LIKE 4"/>
    <property type="match status" value="1"/>
</dbReference>
<organism evidence="5 6">
    <name type="scientific">Achlya hypogyna</name>
    <name type="common">Oomycete</name>
    <name type="synonym">Protoachlya hypogyna</name>
    <dbReference type="NCBI Taxonomy" id="1202772"/>
    <lineage>
        <taxon>Eukaryota</taxon>
        <taxon>Sar</taxon>
        <taxon>Stramenopiles</taxon>
        <taxon>Oomycota</taxon>
        <taxon>Saprolegniomycetes</taxon>
        <taxon>Saprolegniales</taxon>
        <taxon>Achlyaceae</taxon>
        <taxon>Achlya</taxon>
    </lineage>
</organism>
<evidence type="ECO:0000259" key="4">
    <source>
        <dbReference type="PROSITE" id="PS51017"/>
    </source>
</evidence>
<accession>A0A1V9YKK7</accession>
<gene>
    <name evidence="5" type="ORF">ACHHYP_10764</name>
</gene>
<proteinExistence type="predicted"/>
<comment type="subcellular location">
    <subcellularLocation>
        <location evidence="1">Nucleus</location>
    </subcellularLocation>
</comment>
<dbReference type="InterPro" id="IPR010402">
    <property type="entry name" value="CCT_domain"/>
</dbReference>
<dbReference type="OrthoDB" id="153872at2759"/>
<name>A0A1V9YKK7_ACHHY</name>
<dbReference type="Proteomes" id="UP000243579">
    <property type="component" value="Unassembled WGS sequence"/>
</dbReference>
<evidence type="ECO:0000256" key="2">
    <source>
        <dbReference type="ARBA" id="ARBA00023242"/>
    </source>
</evidence>
<feature type="region of interest" description="Disordered" evidence="3">
    <location>
        <begin position="127"/>
        <end position="155"/>
    </location>
</feature>